<accession>A0A1M4U935</accession>
<reference evidence="5" key="1">
    <citation type="submission" date="2016-11" db="EMBL/GenBank/DDBJ databases">
        <authorList>
            <person name="Varghese N."/>
            <person name="Submissions S."/>
        </authorList>
    </citation>
    <scope>NUCLEOTIDE SEQUENCE [LARGE SCALE GENOMIC DNA]</scope>
    <source>
        <strain evidence="5">DSM 19514</strain>
    </source>
</reference>
<dbReference type="InterPro" id="IPR029058">
    <property type="entry name" value="AB_hydrolase_fold"/>
</dbReference>
<evidence type="ECO:0000256" key="2">
    <source>
        <dbReference type="ARBA" id="ARBA00022825"/>
    </source>
</evidence>
<keyword evidence="2" id="KW-0720">Serine protease</keyword>
<proteinExistence type="predicted"/>
<organism evidence="4 5">
    <name type="scientific">Ferrithrix thermotolerans DSM 19514</name>
    <dbReference type="NCBI Taxonomy" id="1121881"/>
    <lineage>
        <taxon>Bacteria</taxon>
        <taxon>Bacillati</taxon>
        <taxon>Actinomycetota</taxon>
        <taxon>Acidimicrobiia</taxon>
        <taxon>Acidimicrobiales</taxon>
        <taxon>Acidimicrobiaceae</taxon>
        <taxon>Ferrithrix</taxon>
    </lineage>
</organism>
<dbReference type="InterPro" id="IPR011042">
    <property type="entry name" value="6-blade_b-propeller_TolB-like"/>
</dbReference>
<dbReference type="SUPFAM" id="SSF53474">
    <property type="entry name" value="alpha/beta-Hydrolases"/>
    <property type="match status" value="1"/>
</dbReference>
<evidence type="ECO:0000313" key="5">
    <source>
        <dbReference type="Proteomes" id="UP000184295"/>
    </source>
</evidence>
<keyword evidence="4" id="KW-0031">Aminopeptidase</keyword>
<keyword evidence="4" id="KW-0645">Protease</keyword>
<dbReference type="PANTHER" id="PTHR42776">
    <property type="entry name" value="SERINE PEPTIDASE S9 FAMILY MEMBER"/>
    <property type="match status" value="1"/>
</dbReference>
<dbReference type="GO" id="GO:0004177">
    <property type="term" value="F:aminopeptidase activity"/>
    <property type="evidence" value="ECO:0007669"/>
    <property type="project" value="UniProtKB-KW"/>
</dbReference>
<dbReference type="OrthoDB" id="262125at2"/>
<dbReference type="Gene3D" id="3.40.50.1820">
    <property type="entry name" value="alpha/beta hydrolase"/>
    <property type="match status" value="1"/>
</dbReference>
<dbReference type="RefSeq" id="WP_072789126.1">
    <property type="nucleotide sequence ID" value="NZ_FQUL01000009.1"/>
</dbReference>
<gene>
    <name evidence="4" type="ORF">SAMN02745225_00881</name>
</gene>
<dbReference type="Pfam" id="PF07676">
    <property type="entry name" value="PD40"/>
    <property type="match status" value="3"/>
</dbReference>
<feature type="domain" description="Peptidase S9 prolyl oligopeptidase catalytic" evidence="3">
    <location>
        <begin position="454"/>
        <end position="651"/>
    </location>
</feature>
<dbReference type="PANTHER" id="PTHR42776:SF27">
    <property type="entry name" value="DIPEPTIDYL PEPTIDASE FAMILY MEMBER 6"/>
    <property type="match status" value="1"/>
</dbReference>
<keyword evidence="1" id="KW-0378">Hydrolase</keyword>
<dbReference type="EMBL" id="FQUL01000009">
    <property type="protein sequence ID" value="SHE53235.1"/>
    <property type="molecule type" value="Genomic_DNA"/>
</dbReference>
<evidence type="ECO:0000313" key="4">
    <source>
        <dbReference type="EMBL" id="SHE53235.1"/>
    </source>
</evidence>
<protein>
    <submittedName>
        <fullName evidence="4">Dipeptidyl aminopeptidase/acylaminoacyl peptidase</fullName>
    </submittedName>
</protein>
<dbReference type="GO" id="GO:0004252">
    <property type="term" value="F:serine-type endopeptidase activity"/>
    <property type="evidence" value="ECO:0007669"/>
    <property type="project" value="TreeGrafter"/>
</dbReference>
<dbReference type="Proteomes" id="UP000184295">
    <property type="component" value="Unassembled WGS sequence"/>
</dbReference>
<keyword evidence="5" id="KW-1185">Reference proteome</keyword>
<dbReference type="InterPro" id="IPR001375">
    <property type="entry name" value="Peptidase_S9_cat"/>
</dbReference>
<sequence>MRGFEPSDVWSIKGLSDLDLSPDGKRLAHVVSVPDKGTDSMSSTIWTLGIEGGSRQFSYGEKDSFPRWSPDGRYLAFLRTKEGKGQIMVASLDGGEPLELTSEPLGVSYFAWSPDGSALAYVAKTKDGEDGAGEAQQQSSIQRSKPTVWDDLYNRFDGIGRFDDGRSHIFITKLQTPKDKRQLTKGDFDDFEPIWSPDGKKIAFTSDRTDQRGMYQRRDLWIVDVEGDNEPIRLTNEVGTAASPQFSPDGSLISFVGHENDPGDSSKNSELRVVLSDGSGKPRSLTGSLDRPVWGVQATLGKPYVWSDDGSDTIYFLANDGGRQGIFSVSVREDQPQKLELVFIDDFQIMNVVGSKEHLFFLGVWAASYAEVKRIGKDGSGLKTISTFNATLSEEVELRKLEQICYTTEDGFEIRSFVIYPKEFREGTPQKTVLEIHGGPHGWHPQASMMPLYQSLAAQGYVVVLPNPRGSHGFGERFSTACVKDWGGRDFQDLMGVLDLLIEKGVSDPKRLYVAGYSYGGYMTSWTIGHTSRFRAACISAPVTNLVSMYGTTDIPYFNAYESGGTPWEDPKYYLEHSPVTYLPQVTTPAQILHWEGDLRCPIGQGEEIFQGLRALGKEARMVRYPGGFHILRTPSQMQDYVERHLSWFDGHN</sequence>
<dbReference type="AlphaFoldDB" id="A0A1M4U935"/>
<evidence type="ECO:0000259" key="3">
    <source>
        <dbReference type="Pfam" id="PF00326"/>
    </source>
</evidence>
<dbReference type="Gene3D" id="2.120.10.30">
    <property type="entry name" value="TolB, C-terminal domain"/>
    <property type="match status" value="2"/>
</dbReference>
<name>A0A1M4U935_9ACTN</name>
<dbReference type="InterPro" id="IPR011659">
    <property type="entry name" value="WD40"/>
</dbReference>
<dbReference type="Pfam" id="PF00326">
    <property type="entry name" value="Peptidase_S9"/>
    <property type="match status" value="1"/>
</dbReference>
<dbReference type="STRING" id="1121881.SAMN02745225_00881"/>
<evidence type="ECO:0000256" key="1">
    <source>
        <dbReference type="ARBA" id="ARBA00022801"/>
    </source>
</evidence>
<dbReference type="GO" id="GO:0006508">
    <property type="term" value="P:proteolysis"/>
    <property type="evidence" value="ECO:0007669"/>
    <property type="project" value="InterPro"/>
</dbReference>
<dbReference type="SUPFAM" id="SSF82171">
    <property type="entry name" value="DPP6 N-terminal domain-like"/>
    <property type="match status" value="1"/>
</dbReference>